<protein>
    <submittedName>
        <fullName evidence="1">Uncharacterized protein</fullName>
    </submittedName>
</protein>
<accession>A0A6A6SYK5</accession>
<dbReference type="PROSITE" id="PS51257">
    <property type="entry name" value="PROKAR_LIPOPROTEIN"/>
    <property type="match status" value="1"/>
</dbReference>
<dbReference type="Proteomes" id="UP000799324">
    <property type="component" value="Unassembled WGS sequence"/>
</dbReference>
<proteinExistence type="predicted"/>
<evidence type="ECO:0000313" key="2">
    <source>
        <dbReference type="Proteomes" id="UP000799324"/>
    </source>
</evidence>
<name>A0A6A6SYK5_9PLEO</name>
<evidence type="ECO:0000313" key="1">
    <source>
        <dbReference type="EMBL" id="KAF2652795.1"/>
    </source>
</evidence>
<organism evidence="1 2">
    <name type="scientific">Lophiostoma macrostomum CBS 122681</name>
    <dbReference type="NCBI Taxonomy" id="1314788"/>
    <lineage>
        <taxon>Eukaryota</taxon>
        <taxon>Fungi</taxon>
        <taxon>Dikarya</taxon>
        <taxon>Ascomycota</taxon>
        <taxon>Pezizomycotina</taxon>
        <taxon>Dothideomycetes</taxon>
        <taxon>Pleosporomycetidae</taxon>
        <taxon>Pleosporales</taxon>
        <taxon>Lophiostomataceae</taxon>
        <taxon>Lophiostoma</taxon>
    </lineage>
</organism>
<dbReference type="AlphaFoldDB" id="A0A6A6SYK5"/>
<gene>
    <name evidence="1" type="ORF">K491DRAFT_695320</name>
</gene>
<reference evidence="1" key="1">
    <citation type="journal article" date="2020" name="Stud. Mycol.">
        <title>101 Dothideomycetes genomes: a test case for predicting lifestyles and emergence of pathogens.</title>
        <authorList>
            <person name="Haridas S."/>
            <person name="Albert R."/>
            <person name="Binder M."/>
            <person name="Bloem J."/>
            <person name="Labutti K."/>
            <person name="Salamov A."/>
            <person name="Andreopoulos B."/>
            <person name="Baker S."/>
            <person name="Barry K."/>
            <person name="Bills G."/>
            <person name="Bluhm B."/>
            <person name="Cannon C."/>
            <person name="Castanera R."/>
            <person name="Culley D."/>
            <person name="Daum C."/>
            <person name="Ezra D."/>
            <person name="Gonzalez J."/>
            <person name="Henrissat B."/>
            <person name="Kuo A."/>
            <person name="Liang C."/>
            <person name="Lipzen A."/>
            <person name="Lutzoni F."/>
            <person name="Magnuson J."/>
            <person name="Mondo S."/>
            <person name="Nolan M."/>
            <person name="Ohm R."/>
            <person name="Pangilinan J."/>
            <person name="Park H.-J."/>
            <person name="Ramirez L."/>
            <person name="Alfaro M."/>
            <person name="Sun H."/>
            <person name="Tritt A."/>
            <person name="Yoshinaga Y."/>
            <person name="Zwiers L.-H."/>
            <person name="Turgeon B."/>
            <person name="Goodwin S."/>
            <person name="Spatafora J."/>
            <person name="Crous P."/>
            <person name="Grigoriev I."/>
        </authorList>
    </citation>
    <scope>NUCLEOTIDE SEQUENCE</scope>
    <source>
        <strain evidence="1">CBS 122681</strain>
    </source>
</reference>
<dbReference type="EMBL" id="MU004394">
    <property type="protein sequence ID" value="KAF2652795.1"/>
    <property type="molecule type" value="Genomic_DNA"/>
</dbReference>
<sequence length="133" mass="14980">MPSPRTLNNCSISLSCKPHRRSTINFFCHVLDQSLGRPRPLFEPNLAEEGRFSILYGNGIAQIRSFQKNGEMENGSNQHRPFQVQEGIRARSSSESMAVSECVTIPYPRISRTQQFLGSYWIRISQASATCNG</sequence>
<keyword evidence="2" id="KW-1185">Reference proteome</keyword>